<keyword evidence="2" id="KW-1133">Transmembrane helix</keyword>
<feature type="compositionally biased region" description="Basic and acidic residues" evidence="1">
    <location>
        <begin position="128"/>
        <end position="138"/>
    </location>
</feature>
<dbReference type="Proteomes" id="UP000039865">
    <property type="component" value="Unassembled WGS sequence"/>
</dbReference>
<keyword evidence="2" id="KW-0472">Membrane</keyword>
<dbReference type="AlphaFoldDB" id="A0A078ACU5"/>
<feature type="compositionally biased region" description="Low complexity" evidence="1">
    <location>
        <begin position="42"/>
        <end position="56"/>
    </location>
</feature>
<accession>A0A078ACU5</accession>
<feature type="region of interest" description="Disordered" evidence="1">
    <location>
        <begin position="247"/>
        <end position="282"/>
    </location>
</feature>
<feature type="compositionally biased region" description="Polar residues" evidence="1">
    <location>
        <begin position="57"/>
        <end position="96"/>
    </location>
</feature>
<evidence type="ECO:0000256" key="1">
    <source>
        <dbReference type="SAM" id="MobiDB-lite"/>
    </source>
</evidence>
<keyword evidence="4" id="KW-1185">Reference proteome</keyword>
<evidence type="ECO:0008006" key="5">
    <source>
        <dbReference type="Google" id="ProtNLM"/>
    </source>
</evidence>
<feature type="region of interest" description="Disordered" evidence="1">
    <location>
        <begin position="341"/>
        <end position="374"/>
    </location>
</feature>
<proteinExistence type="predicted"/>
<dbReference type="EMBL" id="CCKQ01007312">
    <property type="protein sequence ID" value="CDW78668.1"/>
    <property type="molecule type" value="Genomic_DNA"/>
</dbReference>
<protein>
    <recommendedName>
        <fullName evidence="5">Transmembrane protein</fullName>
    </recommendedName>
</protein>
<evidence type="ECO:0000313" key="3">
    <source>
        <dbReference type="EMBL" id="CDW78668.1"/>
    </source>
</evidence>
<reference evidence="3 4" key="1">
    <citation type="submission" date="2014-06" db="EMBL/GenBank/DDBJ databases">
        <authorList>
            <person name="Swart Estienne"/>
        </authorList>
    </citation>
    <scope>NUCLEOTIDE SEQUENCE [LARGE SCALE GENOMIC DNA]</scope>
    <source>
        <strain evidence="3 4">130c</strain>
    </source>
</reference>
<feature type="region of interest" description="Disordered" evidence="1">
    <location>
        <begin position="42"/>
        <end position="96"/>
    </location>
</feature>
<keyword evidence="2" id="KW-0812">Transmembrane</keyword>
<dbReference type="InParanoid" id="A0A078ACU5"/>
<feature type="region of interest" description="Disordered" evidence="1">
    <location>
        <begin position="127"/>
        <end position="152"/>
    </location>
</feature>
<feature type="compositionally biased region" description="Polar residues" evidence="1">
    <location>
        <begin position="353"/>
        <end position="365"/>
    </location>
</feature>
<evidence type="ECO:0000256" key="2">
    <source>
        <dbReference type="SAM" id="Phobius"/>
    </source>
</evidence>
<gene>
    <name evidence="3" type="primary">Contig3540.g3777</name>
    <name evidence="3" type="ORF">STYLEM_7649</name>
</gene>
<feature type="transmembrane region" description="Helical" evidence="2">
    <location>
        <begin position="16"/>
        <end position="34"/>
    </location>
</feature>
<sequence>MSTPSMAERASKYKTLAIYGASASVVALLSYYLYTRYLKSSRSSSTSSDSADESTTIATLQNKNGVVSSSPTKRKQNSNNTHKNGNLPNNLGQNYRNSKTSREKINLPKYACSCVGIQKCKDCEEDGQSDRSIYRNNRDSISNNNGRLKGPLHQNGRKVVFFDSNDEMIPASEASEDDALDRSVRSKYYARVMVCATEEEKKRLREMIYKQKQKKIQQFLNQVNDKKTQSILQNKKKFKEDNIRQIINAEGGPGQKSQGSRTTSTMSDENAKNQNGDASEITRQQDMIKYNNQKSQKTLNHGSQLNQQQPGLVELSPSHFQDKDRNRWFDLFSLYTQNFMNEEEKTGKHKKTQNVTGYHKSSQQNQKKRSASME</sequence>
<name>A0A078ACU5_STYLE</name>
<organism evidence="3 4">
    <name type="scientific">Stylonychia lemnae</name>
    <name type="common">Ciliate</name>
    <dbReference type="NCBI Taxonomy" id="5949"/>
    <lineage>
        <taxon>Eukaryota</taxon>
        <taxon>Sar</taxon>
        <taxon>Alveolata</taxon>
        <taxon>Ciliophora</taxon>
        <taxon>Intramacronucleata</taxon>
        <taxon>Spirotrichea</taxon>
        <taxon>Stichotrichia</taxon>
        <taxon>Sporadotrichida</taxon>
        <taxon>Oxytrichidae</taxon>
        <taxon>Stylonychinae</taxon>
        <taxon>Stylonychia</taxon>
    </lineage>
</organism>
<feature type="compositionally biased region" description="Polar residues" evidence="1">
    <location>
        <begin position="255"/>
        <end position="282"/>
    </location>
</feature>
<evidence type="ECO:0000313" key="4">
    <source>
        <dbReference type="Proteomes" id="UP000039865"/>
    </source>
</evidence>